<reference evidence="2" key="1">
    <citation type="submission" date="2023-06" db="EMBL/GenBank/DDBJ databases">
        <title>Genome-scale phylogeny and comparative genomics of the fungal order Sordariales.</title>
        <authorList>
            <consortium name="Lawrence Berkeley National Laboratory"/>
            <person name="Hensen N."/>
            <person name="Bonometti L."/>
            <person name="Westerberg I."/>
            <person name="Brannstrom I.O."/>
            <person name="Guillou S."/>
            <person name="Cros-Aarteil S."/>
            <person name="Calhoun S."/>
            <person name="Haridas S."/>
            <person name="Kuo A."/>
            <person name="Mondo S."/>
            <person name="Pangilinan J."/>
            <person name="Riley R."/>
            <person name="Labutti K."/>
            <person name="Andreopoulos B."/>
            <person name="Lipzen A."/>
            <person name="Chen C."/>
            <person name="Yanf M."/>
            <person name="Daum C."/>
            <person name="Ng V."/>
            <person name="Clum A."/>
            <person name="Steindorff A."/>
            <person name="Ohm R."/>
            <person name="Martin F."/>
            <person name="Silar P."/>
            <person name="Natvig D."/>
            <person name="Lalanne C."/>
            <person name="Gautier V."/>
            <person name="Ament-Velasquez S.L."/>
            <person name="Kruys A."/>
            <person name="Hutchinson M.I."/>
            <person name="Powell A.J."/>
            <person name="Barry K."/>
            <person name="Miller A.N."/>
            <person name="Grigoriev I.V."/>
            <person name="Debuchy R."/>
            <person name="Gladieux P."/>
            <person name="Thoren M.H."/>
            <person name="Johannesson H."/>
        </authorList>
    </citation>
    <scope>NUCLEOTIDE SEQUENCE</scope>
    <source>
        <strain evidence="2">SMH2532-1</strain>
    </source>
</reference>
<accession>A0AA40CRB9</accession>
<gene>
    <name evidence="2" type="ORF">B0T16DRAFT_444448</name>
</gene>
<evidence type="ECO:0000313" key="3">
    <source>
        <dbReference type="Proteomes" id="UP001174936"/>
    </source>
</evidence>
<keyword evidence="1" id="KW-0732">Signal</keyword>
<feature type="chain" id="PRO_5041217021" description="S-protein homolog" evidence="1">
    <location>
        <begin position="20"/>
        <end position="120"/>
    </location>
</feature>
<feature type="signal peptide" evidence="1">
    <location>
        <begin position="1"/>
        <end position="19"/>
    </location>
</feature>
<organism evidence="2 3">
    <name type="scientific">Cercophora newfieldiana</name>
    <dbReference type="NCBI Taxonomy" id="92897"/>
    <lineage>
        <taxon>Eukaryota</taxon>
        <taxon>Fungi</taxon>
        <taxon>Dikarya</taxon>
        <taxon>Ascomycota</taxon>
        <taxon>Pezizomycotina</taxon>
        <taxon>Sordariomycetes</taxon>
        <taxon>Sordariomycetidae</taxon>
        <taxon>Sordariales</taxon>
        <taxon>Lasiosphaeriaceae</taxon>
        <taxon>Cercophora</taxon>
    </lineage>
</organism>
<proteinExistence type="predicted"/>
<evidence type="ECO:0000256" key="1">
    <source>
        <dbReference type="SAM" id="SignalP"/>
    </source>
</evidence>
<protein>
    <recommendedName>
        <fullName evidence="4">S-protein homolog</fullName>
    </recommendedName>
</protein>
<feature type="non-terminal residue" evidence="2">
    <location>
        <position position="1"/>
    </location>
</feature>
<dbReference type="Proteomes" id="UP001174936">
    <property type="component" value="Unassembled WGS sequence"/>
</dbReference>
<keyword evidence="3" id="KW-1185">Reference proteome</keyword>
<dbReference type="AlphaFoldDB" id="A0AA40CRB9"/>
<dbReference type="EMBL" id="JAULSV010000003">
    <property type="protein sequence ID" value="KAK0648380.1"/>
    <property type="molecule type" value="Genomic_DNA"/>
</dbReference>
<evidence type="ECO:0008006" key="4">
    <source>
        <dbReference type="Google" id="ProtNLM"/>
    </source>
</evidence>
<comment type="caution">
    <text evidence="2">The sequence shown here is derived from an EMBL/GenBank/DDBJ whole genome shotgun (WGS) entry which is preliminary data.</text>
</comment>
<evidence type="ECO:0000313" key="2">
    <source>
        <dbReference type="EMBL" id="KAK0648380.1"/>
    </source>
</evidence>
<name>A0AA40CRB9_9PEZI</name>
<sequence length="120" mass="13792">MKLLFILLPLLSLIPSTLAGNGYPFYIYNAFVHQGQNTYYWGFSHDTGEELPITCDEISKFEHTYRFKSEVSKVLGTVREGAGCQWETRNAREITRFEFHTVWGHYICFCGFSVGGMFGN</sequence>